<evidence type="ECO:0000313" key="7">
    <source>
        <dbReference type="EMBL" id="MFC4076744.1"/>
    </source>
</evidence>
<keyword evidence="4 6" id="KW-1133">Transmembrane helix</keyword>
<dbReference type="NCBIfam" id="NF037997">
    <property type="entry name" value="Na_Pi_symport"/>
    <property type="match status" value="1"/>
</dbReference>
<organism evidence="7 8">
    <name type="scientific">Salinithrix halophila</name>
    <dbReference type="NCBI Taxonomy" id="1485204"/>
    <lineage>
        <taxon>Bacteria</taxon>
        <taxon>Bacillati</taxon>
        <taxon>Bacillota</taxon>
        <taxon>Bacilli</taxon>
        <taxon>Bacillales</taxon>
        <taxon>Thermoactinomycetaceae</taxon>
        <taxon>Salinithrix</taxon>
    </lineage>
</organism>
<keyword evidence="3 6" id="KW-0812">Transmembrane</keyword>
<feature type="transmembrane region" description="Helical" evidence="6">
    <location>
        <begin position="79"/>
        <end position="101"/>
    </location>
</feature>
<feature type="transmembrane region" description="Helical" evidence="6">
    <location>
        <begin position="276"/>
        <end position="298"/>
    </location>
</feature>
<dbReference type="EMBL" id="JBHSAP010000009">
    <property type="protein sequence ID" value="MFC4076744.1"/>
    <property type="molecule type" value="Genomic_DNA"/>
</dbReference>
<comment type="subcellular location">
    <subcellularLocation>
        <location evidence="1">Cell membrane</location>
        <topology evidence="1">Multi-pass membrane protein</topology>
    </subcellularLocation>
</comment>
<feature type="transmembrane region" description="Helical" evidence="6">
    <location>
        <begin position="206"/>
        <end position="231"/>
    </location>
</feature>
<feature type="transmembrane region" description="Helical" evidence="6">
    <location>
        <begin position="46"/>
        <end position="73"/>
    </location>
</feature>
<evidence type="ECO:0000256" key="5">
    <source>
        <dbReference type="ARBA" id="ARBA00023136"/>
    </source>
</evidence>
<reference evidence="8" key="1">
    <citation type="journal article" date="2019" name="Int. J. Syst. Evol. Microbiol.">
        <title>The Global Catalogue of Microorganisms (GCM) 10K type strain sequencing project: providing services to taxonomists for standard genome sequencing and annotation.</title>
        <authorList>
            <consortium name="The Broad Institute Genomics Platform"/>
            <consortium name="The Broad Institute Genome Sequencing Center for Infectious Disease"/>
            <person name="Wu L."/>
            <person name="Ma J."/>
        </authorList>
    </citation>
    <scope>NUCLEOTIDE SEQUENCE [LARGE SCALE GENOMIC DNA]</scope>
    <source>
        <strain evidence="8">IBRC-M 10813</strain>
    </source>
</reference>
<evidence type="ECO:0000256" key="3">
    <source>
        <dbReference type="ARBA" id="ARBA00022692"/>
    </source>
</evidence>
<comment type="caution">
    <text evidence="7">The sequence shown here is derived from an EMBL/GenBank/DDBJ whole genome shotgun (WGS) entry which is preliminary data.</text>
</comment>
<gene>
    <name evidence="7" type="ORF">ACFOUO_07970</name>
</gene>
<dbReference type="RefSeq" id="WP_380703959.1">
    <property type="nucleotide sequence ID" value="NZ_JBHSAP010000009.1"/>
</dbReference>
<feature type="transmembrane region" description="Helical" evidence="6">
    <location>
        <begin position="243"/>
        <end position="264"/>
    </location>
</feature>
<sequence>MKEIVIPFATGLSIFLFGMQLLRHGLETLAADRLKSLLLRFTRTPFRGFTTGMLATAFLQSSSAVTVVTIGFVNAGLMSFTQTVGIILGTNIGTTITTELLALKVEDFAVPLILAGGACFLSPWKHLSNIGMALGGFGCIFLGMETMQWIAGPLQSRGWITWMLDNNQHHVLVGVLTGMLITALIQSSSAVIAMAMGFFATGIIPLPFAVAVVLGSNAGTCITGFLAAIGANRAAKQVALAHLVLNLGGIILFAPLVPMIVHWAPALSENPATQVAHIQTLYNVVCSLLVLPCSHLFADGINRLLPEKTLAWSLSEYRKRDQ</sequence>
<name>A0ABV8JDT0_9BACL</name>
<dbReference type="Pfam" id="PF02690">
    <property type="entry name" value="Na_Pi_cotrans"/>
    <property type="match status" value="2"/>
</dbReference>
<evidence type="ECO:0000256" key="6">
    <source>
        <dbReference type="SAM" id="Phobius"/>
    </source>
</evidence>
<dbReference type="NCBIfam" id="TIGR00704">
    <property type="entry name" value="NaPi_cotrn_rel"/>
    <property type="match status" value="1"/>
</dbReference>
<accession>A0ABV8JDT0</accession>
<feature type="transmembrane region" description="Helical" evidence="6">
    <location>
        <begin position="130"/>
        <end position="150"/>
    </location>
</feature>
<protein>
    <submittedName>
        <fullName evidence="7">Na/Pi cotransporter family protein</fullName>
    </submittedName>
</protein>
<keyword evidence="8" id="KW-1185">Reference proteome</keyword>
<dbReference type="Proteomes" id="UP001595843">
    <property type="component" value="Unassembled WGS sequence"/>
</dbReference>
<dbReference type="InterPro" id="IPR004633">
    <property type="entry name" value="NaPi_cotrn-rel/YqeW-like"/>
</dbReference>
<dbReference type="InterPro" id="IPR003841">
    <property type="entry name" value="Na/Pi_transpt"/>
</dbReference>
<keyword evidence="5 6" id="KW-0472">Membrane</keyword>
<evidence type="ECO:0000256" key="1">
    <source>
        <dbReference type="ARBA" id="ARBA00004651"/>
    </source>
</evidence>
<evidence type="ECO:0000256" key="4">
    <source>
        <dbReference type="ARBA" id="ARBA00022989"/>
    </source>
</evidence>
<dbReference type="PANTHER" id="PTHR10010">
    <property type="entry name" value="SOLUTE CARRIER FAMILY 34 SODIUM PHOSPHATE , MEMBER 2-RELATED"/>
    <property type="match status" value="1"/>
</dbReference>
<feature type="transmembrane region" description="Helical" evidence="6">
    <location>
        <begin position="6"/>
        <end position="26"/>
    </location>
</feature>
<dbReference type="PANTHER" id="PTHR10010:SF46">
    <property type="entry name" value="SODIUM-DEPENDENT PHOSPHATE TRANSPORT PROTEIN 2B"/>
    <property type="match status" value="1"/>
</dbReference>
<evidence type="ECO:0000256" key="2">
    <source>
        <dbReference type="ARBA" id="ARBA00022475"/>
    </source>
</evidence>
<proteinExistence type="predicted"/>
<evidence type="ECO:0000313" key="8">
    <source>
        <dbReference type="Proteomes" id="UP001595843"/>
    </source>
</evidence>
<feature type="transmembrane region" description="Helical" evidence="6">
    <location>
        <begin position="171"/>
        <end position="200"/>
    </location>
</feature>
<keyword evidence="2" id="KW-1003">Cell membrane</keyword>